<reference evidence="1 2" key="1">
    <citation type="journal article" date="2019" name="Nat. Plants">
        <title>Genome sequencing of Musa balbisiana reveals subgenome evolution and function divergence in polyploid bananas.</title>
        <authorList>
            <person name="Yao X."/>
        </authorList>
    </citation>
    <scope>NUCLEOTIDE SEQUENCE [LARGE SCALE GENOMIC DNA]</scope>
    <source>
        <strain evidence="2">cv. DH-PKW</strain>
        <tissue evidence="1">Leaves</tissue>
    </source>
</reference>
<evidence type="ECO:0000313" key="1">
    <source>
        <dbReference type="EMBL" id="THU65089.1"/>
    </source>
</evidence>
<proteinExistence type="predicted"/>
<organism evidence="1 2">
    <name type="scientific">Musa balbisiana</name>
    <name type="common">Banana</name>
    <dbReference type="NCBI Taxonomy" id="52838"/>
    <lineage>
        <taxon>Eukaryota</taxon>
        <taxon>Viridiplantae</taxon>
        <taxon>Streptophyta</taxon>
        <taxon>Embryophyta</taxon>
        <taxon>Tracheophyta</taxon>
        <taxon>Spermatophyta</taxon>
        <taxon>Magnoliopsida</taxon>
        <taxon>Liliopsida</taxon>
        <taxon>Zingiberales</taxon>
        <taxon>Musaceae</taxon>
        <taxon>Musa</taxon>
    </lineage>
</organism>
<dbReference type="AlphaFoldDB" id="A0A4S8JSK6"/>
<gene>
    <name evidence="1" type="ORF">C4D60_Mb01t33480</name>
</gene>
<sequence>MGQTRVNLVWILNQICYCKNPPLTTPQQTPGGTRAINIATLSLAATLFLPSSDYGVSLASGCLPLHRRTTEATAVSSSGEFLAAAFSYMNGGFCVFLSIDETASPPPPVSLSFSSSSSFAFAAPPSPISPPSPSIFHLAA</sequence>
<dbReference type="EMBL" id="PYDT01000004">
    <property type="protein sequence ID" value="THU65089.1"/>
    <property type="molecule type" value="Genomic_DNA"/>
</dbReference>
<protein>
    <submittedName>
        <fullName evidence="1">Uncharacterized protein</fullName>
    </submittedName>
</protein>
<comment type="caution">
    <text evidence="1">The sequence shown here is derived from an EMBL/GenBank/DDBJ whole genome shotgun (WGS) entry which is preliminary data.</text>
</comment>
<dbReference type="Proteomes" id="UP000317650">
    <property type="component" value="Chromosome 1"/>
</dbReference>
<keyword evidence="2" id="KW-1185">Reference proteome</keyword>
<evidence type="ECO:0000313" key="2">
    <source>
        <dbReference type="Proteomes" id="UP000317650"/>
    </source>
</evidence>
<name>A0A4S8JSK6_MUSBA</name>
<accession>A0A4S8JSK6</accession>